<evidence type="ECO:0000256" key="10">
    <source>
        <dbReference type="ARBA" id="ARBA00023201"/>
    </source>
</evidence>
<evidence type="ECO:0000313" key="16">
    <source>
        <dbReference type="Proteomes" id="UP000499080"/>
    </source>
</evidence>
<evidence type="ECO:0000259" key="13">
    <source>
        <dbReference type="Pfam" id="PF03184"/>
    </source>
</evidence>
<dbReference type="InterPro" id="IPR004875">
    <property type="entry name" value="DDE_SF_endonuclease_dom"/>
</dbReference>
<dbReference type="GO" id="GO:0003676">
    <property type="term" value="F:nucleic acid binding"/>
    <property type="evidence" value="ECO:0007669"/>
    <property type="project" value="InterPro"/>
</dbReference>
<keyword evidence="9" id="KW-0472">Membrane</keyword>
<dbReference type="InterPro" id="IPR001873">
    <property type="entry name" value="ENaC"/>
</dbReference>
<dbReference type="EMBL" id="BGPR01025205">
    <property type="protein sequence ID" value="GBN93917.1"/>
    <property type="molecule type" value="Genomic_DNA"/>
</dbReference>
<keyword evidence="5 12" id="KW-0812">Transmembrane</keyword>
<evidence type="ECO:0000256" key="7">
    <source>
        <dbReference type="ARBA" id="ARBA00023053"/>
    </source>
</evidence>
<dbReference type="GO" id="GO:0005272">
    <property type="term" value="F:sodium channel activity"/>
    <property type="evidence" value="ECO:0007669"/>
    <property type="project" value="UniProtKB-KW"/>
</dbReference>
<comment type="caution">
    <text evidence="14">The sequence shown here is derived from an EMBL/GenBank/DDBJ whole genome shotgun (WGS) entry which is preliminary data.</text>
</comment>
<evidence type="ECO:0000256" key="3">
    <source>
        <dbReference type="ARBA" id="ARBA00022448"/>
    </source>
</evidence>
<name>A0A4Y2SC75_ARAVE</name>
<keyword evidence="4 12" id="KW-0894">Sodium channel</keyword>
<proteinExistence type="inferred from homology"/>
<keyword evidence="7" id="KW-0915">Sodium</keyword>
<evidence type="ECO:0000256" key="9">
    <source>
        <dbReference type="ARBA" id="ARBA00023136"/>
    </source>
</evidence>
<dbReference type="OrthoDB" id="162969at2759"/>
<comment type="subcellular location">
    <subcellularLocation>
        <location evidence="1">Membrane</location>
        <topology evidence="1">Multi-pass membrane protein</topology>
    </subcellularLocation>
</comment>
<evidence type="ECO:0000313" key="15">
    <source>
        <dbReference type="EMBL" id="GBN93917.1"/>
    </source>
</evidence>
<evidence type="ECO:0000256" key="1">
    <source>
        <dbReference type="ARBA" id="ARBA00004141"/>
    </source>
</evidence>
<comment type="similarity">
    <text evidence="2 12">Belongs to the amiloride-sensitive sodium channel (TC 1.A.6) family.</text>
</comment>
<accession>A0A4Y2SC75</accession>
<reference evidence="14 16" key="1">
    <citation type="journal article" date="2019" name="Sci. Rep.">
        <title>Orb-weaving spider Araneus ventricosus genome elucidates the spidroin gene catalogue.</title>
        <authorList>
            <person name="Kono N."/>
            <person name="Nakamura H."/>
            <person name="Ohtoshi R."/>
            <person name="Moran D.A.P."/>
            <person name="Shinohara A."/>
            <person name="Yoshida Y."/>
            <person name="Fujiwara M."/>
            <person name="Mori M."/>
            <person name="Tomita M."/>
            <person name="Arakawa K."/>
        </authorList>
    </citation>
    <scope>NUCLEOTIDE SEQUENCE [LARGE SCALE GENOMIC DNA]</scope>
</reference>
<evidence type="ECO:0000256" key="4">
    <source>
        <dbReference type="ARBA" id="ARBA00022461"/>
    </source>
</evidence>
<evidence type="ECO:0000256" key="8">
    <source>
        <dbReference type="ARBA" id="ARBA00023065"/>
    </source>
</evidence>
<evidence type="ECO:0000256" key="5">
    <source>
        <dbReference type="ARBA" id="ARBA00022692"/>
    </source>
</evidence>
<protein>
    <recommendedName>
        <fullName evidence="13">DDE-1 domain-containing protein</fullName>
    </recommendedName>
</protein>
<keyword evidence="10 12" id="KW-0739">Sodium transport</keyword>
<dbReference type="AlphaFoldDB" id="A0A4Y2SC75"/>
<organism evidence="14 16">
    <name type="scientific">Araneus ventricosus</name>
    <name type="common">Orbweaver spider</name>
    <name type="synonym">Epeira ventricosa</name>
    <dbReference type="NCBI Taxonomy" id="182803"/>
    <lineage>
        <taxon>Eukaryota</taxon>
        <taxon>Metazoa</taxon>
        <taxon>Ecdysozoa</taxon>
        <taxon>Arthropoda</taxon>
        <taxon>Chelicerata</taxon>
        <taxon>Arachnida</taxon>
        <taxon>Araneae</taxon>
        <taxon>Araneomorphae</taxon>
        <taxon>Entelegynae</taxon>
        <taxon>Araneoidea</taxon>
        <taxon>Araneidae</taxon>
        <taxon>Araneus</taxon>
    </lineage>
</organism>
<dbReference type="Pfam" id="PF00858">
    <property type="entry name" value="ASC"/>
    <property type="match status" value="1"/>
</dbReference>
<dbReference type="EMBL" id="BGPR01020534">
    <property type="protein sequence ID" value="GBN84880.1"/>
    <property type="molecule type" value="Genomic_DNA"/>
</dbReference>
<dbReference type="Proteomes" id="UP000499080">
    <property type="component" value="Unassembled WGS sequence"/>
</dbReference>
<dbReference type="GO" id="GO:0016020">
    <property type="term" value="C:membrane"/>
    <property type="evidence" value="ECO:0007669"/>
    <property type="project" value="UniProtKB-SubCell"/>
</dbReference>
<sequence>MDQGIIRSFEVNYRRQLVRKLVDAIDEGSTLPKINVLDSMMMTDYVWRNVTQKIVQNCFEKAGFKNGCEEEKDINEEESESIEKEAEETVDAANEIGTFTDTEIVDNVRGVLEDEEAEEHTDAPKVTTKEAEKAVELLTTFLESQENVGHEGLAALANLRRLIETKKVRRQKSFAAILFLVKKSEYTLMKHVPLYGNGDLFSHFGGLIGCWLGISVWTFTDIMEKLFKKATRLRIKRRLRMKSTEIADI</sequence>
<dbReference type="Gene3D" id="1.10.287.770">
    <property type="entry name" value="YojJ-like"/>
    <property type="match status" value="1"/>
</dbReference>
<keyword evidence="16" id="KW-1185">Reference proteome</keyword>
<keyword evidence="3 12" id="KW-0813">Transport</keyword>
<gene>
    <name evidence="15" type="ORF">AVEN_108310_1</name>
    <name evidence="14" type="ORF">AVEN_195299_1</name>
</gene>
<evidence type="ECO:0000256" key="11">
    <source>
        <dbReference type="ARBA" id="ARBA00023303"/>
    </source>
</evidence>
<evidence type="ECO:0000256" key="2">
    <source>
        <dbReference type="ARBA" id="ARBA00007193"/>
    </source>
</evidence>
<keyword evidence="6" id="KW-1133">Transmembrane helix</keyword>
<evidence type="ECO:0000313" key="14">
    <source>
        <dbReference type="EMBL" id="GBN84880.1"/>
    </source>
</evidence>
<feature type="domain" description="DDE-1" evidence="13">
    <location>
        <begin position="1"/>
        <end position="59"/>
    </location>
</feature>
<keyword evidence="11 12" id="KW-0407">Ion channel</keyword>
<dbReference type="Pfam" id="PF03184">
    <property type="entry name" value="DDE_1"/>
    <property type="match status" value="1"/>
</dbReference>
<evidence type="ECO:0000256" key="12">
    <source>
        <dbReference type="RuleBase" id="RU000679"/>
    </source>
</evidence>
<keyword evidence="8 12" id="KW-0406">Ion transport</keyword>
<evidence type="ECO:0000256" key="6">
    <source>
        <dbReference type="ARBA" id="ARBA00022989"/>
    </source>
</evidence>